<reference evidence="2 3" key="1">
    <citation type="submission" date="2024-02" db="EMBL/GenBank/DDBJ databases">
        <title>de novo genome assembly of Solanum bulbocastanum strain 11H21.</title>
        <authorList>
            <person name="Hosaka A.J."/>
        </authorList>
    </citation>
    <scope>NUCLEOTIDE SEQUENCE [LARGE SCALE GENOMIC DNA]</scope>
    <source>
        <tissue evidence="2">Young leaves</tissue>
    </source>
</reference>
<accession>A0AAN8TGM7</accession>
<name>A0AAN8TGM7_SOLBU</name>
<organism evidence="2 3">
    <name type="scientific">Solanum bulbocastanum</name>
    <name type="common">Wild potato</name>
    <dbReference type="NCBI Taxonomy" id="147425"/>
    <lineage>
        <taxon>Eukaryota</taxon>
        <taxon>Viridiplantae</taxon>
        <taxon>Streptophyta</taxon>
        <taxon>Embryophyta</taxon>
        <taxon>Tracheophyta</taxon>
        <taxon>Spermatophyta</taxon>
        <taxon>Magnoliopsida</taxon>
        <taxon>eudicotyledons</taxon>
        <taxon>Gunneridae</taxon>
        <taxon>Pentapetalae</taxon>
        <taxon>asterids</taxon>
        <taxon>lamiids</taxon>
        <taxon>Solanales</taxon>
        <taxon>Solanaceae</taxon>
        <taxon>Solanoideae</taxon>
        <taxon>Solaneae</taxon>
        <taxon>Solanum</taxon>
    </lineage>
</organism>
<dbReference type="Pfam" id="PF02992">
    <property type="entry name" value="Transposase_21"/>
    <property type="match status" value="1"/>
</dbReference>
<dbReference type="AlphaFoldDB" id="A0AAN8TGM7"/>
<dbReference type="PANTHER" id="PTHR10775">
    <property type="entry name" value="OS08G0208400 PROTEIN"/>
    <property type="match status" value="1"/>
</dbReference>
<proteinExistence type="predicted"/>
<comment type="caution">
    <text evidence="2">The sequence shown here is derived from an EMBL/GenBank/DDBJ whole genome shotgun (WGS) entry which is preliminary data.</text>
</comment>
<keyword evidence="3" id="KW-1185">Reference proteome</keyword>
<evidence type="ECO:0000313" key="2">
    <source>
        <dbReference type="EMBL" id="KAK6786720.1"/>
    </source>
</evidence>
<protein>
    <submittedName>
        <fullName evidence="2">Uncharacterized protein</fullName>
    </submittedName>
</protein>
<feature type="region of interest" description="Disordered" evidence="1">
    <location>
        <begin position="1"/>
        <end position="22"/>
    </location>
</feature>
<gene>
    <name evidence="2" type="ORF">RDI58_015245</name>
</gene>
<dbReference type="EMBL" id="JBANQN010000006">
    <property type="protein sequence ID" value="KAK6786720.1"/>
    <property type="molecule type" value="Genomic_DNA"/>
</dbReference>
<feature type="compositionally biased region" description="Basic and acidic residues" evidence="1">
    <location>
        <begin position="10"/>
        <end position="22"/>
    </location>
</feature>
<evidence type="ECO:0000313" key="3">
    <source>
        <dbReference type="Proteomes" id="UP001371456"/>
    </source>
</evidence>
<sequence>MCSKTANSLRWHDEERSKDGKLRHPADGLAWKDFDRLHPDFALDCRNVRLGLSSDGFNPFRTMRSCKSPV</sequence>
<evidence type="ECO:0000256" key="1">
    <source>
        <dbReference type="SAM" id="MobiDB-lite"/>
    </source>
</evidence>
<dbReference type="PANTHER" id="PTHR10775:SF190">
    <property type="entry name" value="TNP2-LIKE TRANSPOSON PROTEIN"/>
    <property type="match status" value="1"/>
</dbReference>
<dbReference type="Proteomes" id="UP001371456">
    <property type="component" value="Unassembled WGS sequence"/>
</dbReference>
<dbReference type="InterPro" id="IPR004242">
    <property type="entry name" value="Transposase_21"/>
</dbReference>